<evidence type="ECO:0000256" key="7">
    <source>
        <dbReference type="PIRSR" id="PIRSR600223-1"/>
    </source>
</evidence>
<dbReference type="Pfam" id="PF10502">
    <property type="entry name" value="Peptidase_S26"/>
    <property type="match status" value="1"/>
</dbReference>
<dbReference type="PANTHER" id="PTHR43390">
    <property type="entry name" value="SIGNAL PEPTIDASE I"/>
    <property type="match status" value="1"/>
</dbReference>
<dbReference type="PROSITE" id="PS00760">
    <property type="entry name" value="SPASE_I_2"/>
    <property type="match status" value="1"/>
</dbReference>
<dbReference type="InterPro" id="IPR019533">
    <property type="entry name" value="Peptidase_S26"/>
</dbReference>
<evidence type="ECO:0000256" key="3">
    <source>
        <dbReference type="ARBA" id="ARBA00009370"/>
    </source>
</evidence>
<dbReference type="GO" id="GO:0009003">
    <property type="term" value="F:signal peptidase activity"/>
    <property type="evidence" value="ECO:0007669"/>
    <property type="project" value="UniProtKB-EC"/>
</dbReference>
<dbReference type="PRINTS" id="PR00727">
    <property type="entry name" value="LEADERPTASE"/>
</dbReference>
<dbReference type="PANTHER" id="PTHR43390:SF1">
    <property type="entry name" value="CHLOROPLAST PROCESSING PEPTIDASE"/>
    <property type="match status" value="1"/>
</dbReference>
<proteinExistence type="inferred from homology"/>
<evidence type="ECO:0000313" key="12">
    <source>
        <dbReference type="Proteomes" id="UP000188184"/>
    </source>
</evidence>
<feature type="active site" evidence="7">
    <location>
        <position position="78"/>
    </location>
</feature>
<evidence type="ECO:0000256" key="2">
    <source>
        <dbReference type="ARBA" id="ARBA00004401"/>
    </source>
</evidence>
<dbReference type="InterPro" id="IPR019757">
    <property type="entry name" value="Pept_S26A_signal_pept_1_Lys-AS"/>
</dbReference>
<sequence>MEESKIDELIAWMKSILFALLVVLICQEFFFTPVIVEGSSMLPTFQDDNRLIIAKTTTIDRFDVIVFHPTGSEELYIKRIIGIPGDHIAVKDGSLFVNGKLQEEPFVNLANENVIAGKATGDFSLEQLTGKMEVPADHFFVLGDNRFDSTDSRIIGFIPEQSVVGEAKLTFFPFPEAGFINR</sequence>
<evidence type="ECO:0000256" key="6">
    <source>
        <dbReference type="ARBA" id="ARBA00022801"/>
    </source>
</evidence>
<dbReference type="InterPro" id="IPR019756">
    <property type="entry name" value="Pept_S26A_signal_pept_1_Ser-AS"/>
</dbReference>
<keyword evidence="6 8" id="KW-0378">Hydrolase</keyword>
<evidence type="ECO:0000256" key="9">
    <source>
        <dbReference type="RuleBase" id="RU362042"/>
    </source>
</evidence>
<dbReference type="SUPFAM" id="SSF51306">
    <property type="entry name" value="LexA/Signal peptidase"/>
    <property type="match status" value="1"/>
</dbReference>
<accession>A0A1Q2KZN0</accession>
<evidence type="ECO:0000256" key="4">
    <source>
        <dbReference type="ARBA" id="ARBA00013208"/>
    </source>
</evidence>
<dbReference type="GO" id="GO:0005886">
    <property type="term" value="C:plasma membrane"/>
    <property type="evidence" value="ECO:0007669"/>
    <property type="project" value="UniProtKB-SubCell"/>
</dbReference>
<dbReference type="EMBL" id="CP019640">
    <property type="protein sequence ID" value="AQQ53267.1"/>
    <property type="molecule type" value="Genomic_DNA"/>
</dbReference>
<organism evidence="11 12">
    <name type="scientific">Planococcus lenghuensis</name>
    <dbReference type="NCBI Taxonomy" id="2213202"/>
    <lineage>
        <taxon>Bacteria</taxon>
        <taxon>Bacillati</taxon>
        <taxon>Bacillota</taxon>
        <taxon>Bacilli</taxon>
        <taxon>Bacillales</taxon>
        <taxon>Caryophanaceae</taxon>
        <taxon>Planococcus</taxon>
    </lineage>
</organism>
<dbReference type="GO" id="GO:0006465">
    <property type="term" value="P:signal peptide processing"/>
    <property type="evidence" value="ECO:0007669"/>
    <property type="project" value="InterPro"/>
</dbReference>
<comment type="similarity">
    <text evidence="3 9">Belongs to the peptidase S26 family.</text>
</comment>
<dbReference type="EC" id="3.4.21.89" evidence="4 8"/>
<evidence type="ECO:0000256" key="5">
    <source>
        <dbReference type="ARBA" id="ARBA00022670"/>
    </source>
</evidence>
<dbReference type="KEGG" id="pmar:B0X71_09365"/>
<evidence type="ECO:0000256" key="1">
    <source>
        <dbReference type="ARBA" id="ARBA00000677"/>
    </source>
</evidence>
<dbReference type="InterPro" id="IPR000223">
    <property type="entry name" value="Pept_S26A_signal_pept_1"/>
</dbReference>
<evidence type="ECO:0000259" key="10">
    <source>
        <dbReference type="Pfam" id="PF10502"/>
    </source>
</evidence>
<dbReference type="Proteomes" id="UP000188184">
    <property type="component" value="Chromosome"/>
</dbReference>
<evidence type="ECO:0000256" key="8">
    <source>
        <dbReference type="RuleBase" id="RU003993"/>
    </source>
</evidence>
<evidence type="ECO:0000313" key="11">
    <source>
        <dbReference type="EMBL" id="AQQ53267.1"/>
    </source>
</evidence>
<comment type="subcellular location">
    <subcellularLocation>
        <location evidence="2">Cell membrane</location>
        <topology evidence="2">Single-pass type II membrane protein</topology>
    </subcellularLocation>
    <subcellularLocation>
        <location evidence="9">Membrane</location>
        <topology evidence="9">Single-pass type II membrane protein</topology>
    </subcellularLocation>
</comment>
<dbReference type="PROSITE" id="PS00501">
    <property type="entry name" value="SPASE_I_1"/>
    <property type="match status" value="1"/>
</dbReference>
<protein>
    <recommendedName>
        <fullName evidence="4 8">Signal peptidase I</fullName>
        <ecNumber evidence="4 8">3.4.21.89</ecNumber>
    </recommendedName>
</protein>
<dbReference type="CDD" id="cd06530">
    <property type="entry name" value="S26_SPase_I"/>
    <property type="match status" value="1"/>
</dbReference>
<dbReference type="GO" id="GO:0004252">
    <property type="term" value="F:serine-type endopeptidase activity"/>
    <property type="evidence" value="ECO:0007669"/>
    <property type="project" value="InterPro"/>
</dbReference>
<dbReference type="Gene3D" id="2.10.109.10">
    <property type="entry name" value="Umud Fragment, subunit A"/>
    <property type="match status" value="1"/>
</dbReference>
<dbReference type="InterPro" id="IPR019758">
    <property type="entry name" value="Pept_S26A_signal_pept_1_CS"/>
</dbReference>
<dbReference type="PROSITE" id="PS00761">
    <property type="entry name" value="SPASE_I_3"/>
    <property type="match status" value="1"/>
</dbReference>
<dbReference type="AlphaFoldDB" id="A0A1Q2KZN0"/>
<reference evidence="11 12" key="1">
    <citation type="submission" date="2017-02" db="EMBL/GenBank/DDBJ databases">
        <title>The complete genomic sequence of a novel cold adapted crude oil-degrading bacterium Planococcus qaidamina Y42.</title>
        <authorList>
            <person name="Yang R."/>
        </authorList>
    </citation>
    <scope>NUCLEOTIDE SEQUENCE [LARGE SCALE GENOMIC DNA]</scope>
    <source>
        <strain evidence="11 12">Y42</strain>
    </source>
</reference>
<feature type="active site" evidence="7">
    <location>
        <position position="40"/>
    </location>
</feature>
<dbReference type="InterPro" id="IPR036286">
    <property type="entry name" value="LexA/Signal_pep-like_sf"/>
</dbReference>
<feature type="domain" description="Peptidase S26" evidence="10">
    <location>
        <begin position="10"/>
        <end position="171"/>
    </location>
</feature>
<dbReference type="NCBIfam" id="TIGR02227">
    <property type="entry name" value="sigpep_I_bact"/>
    <property type="match status" value="1"/>
</dbReference>
<comment type="catalytic activity">
    <reaction evidence="1 8">
        <text>Cleavage of hydrophobic, N-terminal signal or leader sequences from secreted and periplasmic proteins.</text>
        <dbReference type="EC" id="3.4.21.89"/>
    </reaction>
</comment>
<name>A0A1Q2KZN0_9BACL</name>
<keyword evidence="12" id="KW-1185">Reference proteome</keyword>
<keyword evidence="5 8" id="KW-0645">Protease</keyword>
<gene>
    <name evidence="11" type="ORF">B0X71_09365</name>
</gene>